<gene>
    <name evidence="2" type="ORF">VNO77_00474</name>
</gene>
<comment type="caution">
    <text evidence="2">The sequence shown here is derived from an EMBL/GenBank/DDBJ whole genome shotgun (WGS) entry which is preliminary data.</text>
</comment>
<keyword evidence="1" id="KW-1133">Transmembrane helix</keyword>
<feature type="transmembrane region" description="Helical" evidence="1">
    <location>
        <begin position="63"/>
        <end position="84"/>
    </location>
</feature>
<evidence type="ECO:0000256" key="1">
    <source>
        <dbReference type="SAM" id="Phobius"/>
    </source>
</evidence>
<sequence length="151" mass="17552">MVIKRERKGKHLKSNPKIPFLKFEELLLSPTYLSSFFVIFSKLQSSASTSTIFVSSFIGNREFNFLEFLFFFLLASVQFLSLLVEPLWFSRIVSAFGLDRINFVCFETEFLSVSALIPFHSEEKSRRETETLKPYLRVADVAPDYSSWCAY</sequence>
<keyword evidence="1" id="KW-0472">Membrane</keyword>
<organism evidence="2 3">
    <name type="scientific">Canavalia gladiata</name>
    <name type="common">Sword bean</name>
    <name type="synonym">Dolichos gladiatus</name>
    <dbReference type="NCBI Taxonomy" id="3824"/>
    <lineage>
        <taxon>Eukaryota</taxon>
        <taxon>Viridiplantae</taxon>
        <taxon>Streptophyta</taxon>
        <taxon>Embryophyta</taxon>
        <taxon>Tracheophyta</taxon>
        <taxon>Spermatophyta</taxon>
        <taxon>Magnoliopsida</taxon>
        <taxon>eudicotyledons</taxon>
        <taxon>Gunneridae</taxon>
        <taxon>Pentapetalae</taxon>
        <taxon>rosids</taxon>
        <taxon>fabids</taxon>
        <taxon>Fabales</taxon>
        <taxon>Fabaceae</taxon>
        <taxon>Papilionoideae</taxon>
        <taxon>50 kb inversion clade</taxon>
        <taxon>NPAAA clade</taxon>
        <taxon>indigoferoid/millettioid clade</taxon>
        <taxon>Phaseoleae</taxon>
        <taxon>Canavalia</taxon>
    </lineage>
</organism>
<evidence type="ECO:0000313" key="3">
    <source>
        <dbReference type="Proteomes" id="UP001367508"/>
    </source>
</evidence>
<dbReference type="EMBL" id="JAYMYQ010000001">
    <property type="protein sequence ID" value="KAK7358541.1"/>
    <property type="molecule type" value="Genomic_DNA"/>
</dbReference>
<reference evidence="2 3" key="1">
    <citation type="submission" date="2024-01" db="EMBL/GenBank/DDBJ databases">
        <title>The genomes of 5 underutilized Papilionoideae crops provide insights into root nodulation and disease resistanc.</title>
        <authorList>
            <person name="Jiang F."/>
        </authorList>
    </citation>
    <scope>NUCLEOTIDE SEQUENCE [LARGE SCALE GENOMIC DNA]</scope>
    <source>
        <strain evidence="2">LVBAO_FW01</strain>
        <tissue evidence="2">Leaves</tissue>
    </source>
</reference>
<dbReference type="AlphaFoldDB" id="A0AAN9MR76"/>
<name>A0AAN9MR76_CANGL</name>
<accession>A0AAN9MR76</accession>
<keyword evidence="1" id="KW-0812">Transmembrane</keyword>
<proteinExistence type="predicted"/>
<keyword evidence="3" id="KW-1185">Reference proteome</keyword>
<protein>
    <submittedName>
        <fullName evidence="2">Uncharacterized protein</fullName>
    </submittedName>
</protein>
<evidence type="ECO:0000313" key="2">
    <source>
        <dbReference type="EMBL" id="KAK7358541.1"/>
    </source>
</evidence>
<dbReference type="Proteomes" id="UP001367508">
    <property type="component" value="Unassembled WGS sequence"/>
</dbReference>